<proteinExistence type="predicted"/>
<feature type="domain" description="MULE transposase" evidence="1">
    <location>
        <begin position="57"/>
        <end position="90"/>
    </location>
</feature>
<evidence type="ECO:0000259" key="1">
    <source>
        <dbReference type="Pfam" id="PF10551"/>
    </source>
</evidence>
<dbReference type="Proteomes" id="UP001280121">
    <property type="component" value="Unassembled WGS sequence"/>
</dbReference>
<reference evidence="2" key="1">
    <citation type="journal article" date="2023" name="Plant J.">
        <title>Genome sequences and population genomics provide insights into the demographic history, inbreeding, and mutation load of two 'living fossil' tree species of Dipteronia.</title>
        <authorList>
            <person name="Feng Y."/>
            <person name="Comes H.P."/>
            <person name="Chen J."/>
            <person name="Zhu S."/>
            <person name="Lu R."/>
            <person name="Zhang X."/>
            <person name="Li P."/>
            <person name="Qiu J."/>
            <person name="Olsen K.M."/>
            <person name="Qiu Y."/>
        </authorList>
    </citation>
    <scope>NUCLEOTIDE SEQUENCE</scope>
    <source>
        <strain evidence="2">KIB01</strain>
    </source>
</reference>
<evidence type="ECO:0000313" key="2">
    <source>
        <dbReference type="EMBL" id="KAK2650671.1"/>
    </source>
</evidence>
<organism evidence="2 3">
    <name type="scientific">Dipteronia dyeriana</name>
    <dbReference type="NCBI Taxonomy" id="168575"/>
    <lineage>
        <taxon>Eukaryota</taxon>
        <taxon>Viridiplantae</taxon>
        <taxon>Streptophyta</taxon>
        <taxon>Embryophyta</taxon>
        <taxon>Tracheophyta</taxon>
        <taxon>Spermatophyta</taxon>
        <taxon>Magnoliopsida</taxon>
        <taxon>eudicotyledons</taxon>
        <taxon>Gunneridae</taxon>
        <taxon>Pentapetalae</taxon>
        <taxon>rosids</taxon>
        <taxon>malvids</taxon>
        <taxon>Sapindales</taxon>
        <taxon>Sapindaceae</taxon>
        <taxon>Hippocastanoideae</taxon>
        <taxon>Acereae</taxon>
        <taxon>Dipteronia</taxon>
    </lineage>
</organism>
<comment type="caution">
    <text evidence="2">The sequence shown here is derived from an EMBL/GenBank/DDBJ whole genome shotgun (WGS) entry which is preliminary data.</text>
</comment>
<accession>A0AAD9X172</accession>
<protein>
    <recommendedName>
        <fullName evidence="1">MULE transposase domain-containing protein</fullName>
    </recommendedName>
</protein>
<gene>
    <name evidence="2" type="ORF">Ddye_018160</name>
</gene>
<dbReference type="Pfam" id="PF10551">
    <property type="entry name" value="MULE"/>
    <property type="match status" value="1"/>
</dbReference>
<keyword evidence="3" id="KW-1185">Reference proteome</keyword>
<sequence>MKELSDGGGKINIKRTLSQMKSTEVFRDMIDLACQMIETNHPAEHAEGGALSYIDDLVFIFDRHVSIEAGISKVFPDATHTICCWHFSENVKKQFHRKDASAIMDKATRSYT</sequence>
<evidence type="ECO:0000313" key="3">
    <source>
        <dbReference type="Proteomes" id="UP001280121"/>
    </source>
</evidence>
<name>A0AAD9X172_9ROSI</name>
<dbReference type="EMBL" id="JANJYI010000005">
    <property type="protein sequence ID" value="KAK2650671.1"/>
    <property type="molecule type" value="Genomic_DNA"/>
</dbReference>
<dbReference type="InterPro" id="IPR018289">
    <property type="entry name" value="MULE_transposase_dom"/>
</dbReference>
<dbReference type="AlphaFoldDB" id="A0AAD9X172"/>